<name>A0A840NQK1_9PSEU</name>
<protein>
    <submittedName>
        <fullName evidence="4">Outer membrane protein OmpA-like peptidoglycan-associated protein</fullName>
    </submittedName>
</protein>
<feature type="compositionally biased region" description="Polar residues" evidence="2">
    <location>
        <begin position="123"/>
        <end position="139"/>
    </location>
</feature>
<feature type="compositionally biased region" description="Basic and acidic residues" evidence="2">
    <location>
        <begin position="169"/>
        <end position="179"/>
    </location>
</feature>
<proteinExistence type="predicted"/>
<evidence type="ECO:0000256" key="2">
    <source>
        <dbReference type="SAM" id="MobiDB-lite"/>
    </source>
</evidence>
<dbReference type="AlphaFoldDB" id="A0A840NQK1"/>
<feature type="region of interest" description="Disordered" evidence="2">
    <location>
        <begin position="156"/>
        <end position="179"/>
    </location>
</feature>
<dbReference type="CDD" id="cd07185">
    <property type="entry name" value="OmpA_C-like"/>
    <property type="match status" value="1"/>
</dbReference>
<dbReference type="InterPro" id="IPR036737">
    <property type="entry name" value="OmpA-like_sf"/>
</dbReference>
<organism evidence="4 5">
    <name type="scientific">Saccharopolyspora gloriosae</name>
    <dbReference type="NCBI Taxonomy" id="455344"/>
    <lineage>
        <taxon>Bacteria</taxon>
        <taxon>Bacillati</taxon>
        <taxon>Actinomycetota</taxon>
        <taxon>Actinomycetes</taxon>
        <taxon>Pseudonocardiales</taxon>
        <taxon>Pseudonocardiaceae</taxon>
        <taxon>Saccharopolyspora</taxon>
    </lineage>
</organism>
<dbReference type="PANTHER" id="PTHR30329:SF21">
    <property type="entry name" value="LIPOPROTEIN YIAD-RELATED"/>
    <property type="match status" value="1"/>
</dbReference>
<dbReference type="PANTHER" id="PTHR30329">
    <property type="entry name" value="STATOR ELEMENT OF FLAGELLAR MOTOR COMPLEX"/>
    <property type="match status" value="1"/>
</dbReference>
<accession>A0A840NQK1</accession>
<feature type="region of interest" description="Disordered" evidence="2">
    <location>
        <begin position="121"/>
        <end position="143"/>
    </location>
</feature>
<evidence type="ECO:0000313" key="5">
    <source>
        <dbReference type="Proteomes" id="UP000580474"/>
    </source>
</evidence>
<reference evidence="4 5" key="1">
    <citation type="submission" date="2020-08" db="EMBL/GenBank/DDBJ databases">
        <title>Sequencing the genomes of 1000 actinobacteria strains.</title>
        <authorList>
            <person name="Klenk H.-P."/>
        </authorList>
    </citation>
    <scope>NUCLEOTIDE SEQUENCE [LARGE SCALE GENOMIC DNA]</scope>
    <source>
        <strain evidence="4 5">DSM 45582</strain>
    </source>
</reference>
<feature type="region of interest" description="Disordered" evidence="2">
    <location>
        <begin position="21"/>
        <end position="98"/>
    </location>
</feature>
<dbReference type="RefSeq" id="WP_184484126.1">
    <property type="nucleotide sequence ID" value="NZ_JACHIV010000001.1"/>
</dbReference>
<comment type="caution">
    <text evidence="4">The sequence shown here is derived from an EMBL/GenBank/DDBJ whole genome shotgun (WGS) entry which is preliminary data.</text>
</comment>
<evidence type="ECO:0000313" key="4">
    <source>
        <dbReference type="EMBL" id="MBB5072638.1"/>
    </source>
</evidence>
<gene>
    <name evidence="4" type="ORF">BJ969_005726</name>
</gene>
<sequence>MDRTKAHYGVAAATLAVALLSGCSGGGNQGQGGQEGQVPAPPPPAQEQQQEQAPPPPPGPDPAAAKAALQQQIDQALQQSPITFQADSPELTEQGEQTATKAAELAKNAPQELKFTVEGFVANTGSPSPEDQQLSQQRAQAVADKFAEAGVPAERLEVVGKGPAEGGQETDRHATISVQ</sequence>
<dbReference type="SUPFAM" id="SSF103088">
    <property type="entry name" value="OmpA-like"/>
    <property type="match status" value="1"/>
</dbReference>
<evidence type="ECO:0000259" key="3">
    <source>
        <dbReference type="PROSITE" id="PS51123"/>
    </source>
</evidence>
<evidence type="ECO:0000256" key="1">
    <source>
        <dbReference type="PROSITE-ProRule" id="PRU00473"/>
    </source>
</evidence>
<keyword evidence="1" id="KW-0472">Membrane</keyword>
<feature type="compositionally biased region" description="Gly residues" evidence="2">
    <location>
        <begin position="23"/>
        <end position="35"/>
    </location>
</feature>
<dbReference type="EMBL" id="JACHIV010000001">
    <property type="protein sequence ID" value="MBB5072638.1"/>
    <property type="molecule type" value="Genomic_DNA"/>
</dbReference>
<dbReference type="Gene3D" id="3.30.1330.60">
    <property type="entry name" value="OmpA-like domain"/>
    <property type="match status" value="1"/>
</dbReference>
<dbReference type="Pfam" id="PF00691">
    <property type="entry name" value="OmpA"/>
    <property type="match status" value="1"/>
</dbReference>
<dbReference type="InterPro" id="IPR006665">
    <property type="entry name" value="OmpA-like"/>
</dbReference>
<dbReference type="InterPro" id="IPR050330">
    <property type="entry name" value="Bact_OuterMem_StrucFunc"/>
</dbReference>
<keyword evidence="5" id="KW-1185">Reference proteome</keyword>
<dbReference type="Proteomes" id="UP000580474">
    <property type="component" value="Unassembled WGS sequence"/>
</dbReference>
<feature type="compositionally biased region" description="Low complexity" evidence="2">
    <location>
        <begin position="62"/>
        <end position="79"/>
    </location>
</feature>
<dbReference type="GO" id="GO:0016020">
    <property type="term" value="C:membrane"/>
    <property type="evidence" value="ECO:0007669"/>
    <property type="project" value="UniProtKB-UniRule"/>
</dbReference>
<feature type="domain" description="OmpA-like" evidence="3">
    <location>
        <begin position="71"/>
        <end position="179"/>
    </location>
</feature>
<dbReference type="PROSITE" id="PS51257">
    <property type="entry name" value="PROKAR_LIPOPROTEIN"/>
    <property type="match status" value="1"/>
</dbReference>
<dbReference type="PROSITE" id="PS51123">
    <property type="entry name" value="OMPA_2"/>
    <property type="match status" value="1"/>
</dbReference>